<gene>
    <name evidence="1" type="ORF">C7T94_10460</name>
</gene>
<keyword evidence="2" id="KW-1185">Reference proteome</keyword>
<sequence length="131" mass="14718">MFTEQQIGEANARVKSGKDFTPWAYELKALGVKRVDFYVMNGLTYYFGEGDHSVEDAPMYEPREIPDESSTEALQEALKVHQAGETDYLTFTSDASNAGVEKWVVDLELMTVTYYNKAGEEMVVETIQPAS</sequence>
<dbReference type="AlphaFoldDB" id="A0A2T3HKR7"/>
<comment type="caution">
    <text evidence="1">The sequence shown here is derived from an EMBL/GenBank/DDBJ whole genome shotgun (WGS) entry which is preliminary data.</text>
</comment>
<evidence type="ECO:0000313" key="2">
    <source>
        <dbReference type="Proteomes" id="UP000240912"/>
    </source>
</evidence>
<dbReference type="Gene3D" id="3.30.1810.10">
    <property type="entry name" value="YdfO-like"/>
    <property type="match status" value="1"/>
</dbReference>
<name>A0A2T3HKR7_9SPHI</name>
<protein>
    <submittedName>
        <fullName evidence="1">Phage envelope protein</fullName>
    </submittedName>
</protein>
<organism evidence="1 2">
    <name type="scientific">Pedobacter yulinensis</name>
    <dbReference type="NCBI Taxonomy" id="2126353"/>
    <lineage>
        <taxon>Bacteria</taxon>
        <taxon>Pseudomonadati</taxon>
        <taxon>Bacteroidota</taxon>
        <taxon>Sphingobacteriia</taxon>
        <taxon>Sphingobacteriales</taxon>
        <taxon>Sphingobacteriaceae</taxon>
        <taxon>Pedobacter</taxon>
    </lineage>
</organism>
<dbReference type="Pfam" id="PF07166">
    <property type="entry name" value="DUF1398"/>
    <property type="match status" value="1"/>
</dbReference>
<dbReference type="SUPFAM" id="SSF160419">
    <property type="entry name" value="YdfO-like"/>
    <property type="match status" value="1"/>
</dbReference>
<evidence type="ECO:0000313" key="1">
    <source>
        <dbReference type="EMBL" id="PST83037.1"/>
    </source>
</evidence>
<dbReference type="OrthoDB" id="1550456at2"/>
<dbReference type="EMBL" id="PYLS01000005">
    <property type="protein sequence ID" value="PST83037.1"/>
    <property type="molecule type" value="Genomic_DNA"/>
</dbReference>
<proteinExistence type="predicted"/>
<keyword evidence="1" id="KW-0261">Viral envelope protein</keyword>
<dbReference type="InterPro" id="IPR036696">
    <property type="entry name" value="YdfO-like_sf"/>
</dbReference>
<dbReference type="Proteomes" id="UP000240912">
    <property type="component" value="Unassembled WGS sequence"/>
</dbReference>
<dbReference type="InterPro" id="IPR009833">
    <property type="entry name" value="DUF1398"/>
</dbReference>
<dbReference type="RefSeq" id="WP_107215298.1">
    <property type="nucleotide sequence ID" value="NZ_KZ686269.1"/>
</dbReference>
<accession>A0A2T3HKR7</accession>
<reference evidence="1 2" key="1">
    <citation type="submission" date="2018-03" db="EMBL/GenBank/DDBJ databases">
        <authorList>
            <person name="Keele B.F."/>
        </authorList>
    </citation>
    <scope>NUCLEOTIDE SEQUENCE [LARGE SCALE GENOMIC DNA]</scope>
    <source>
        <strain evidence="1 2">YL28-9</strain>
    </source>
</reference>
<keyword evidence="1" id="KW-0946">Virion</keyword>